<sequence length="37" mass="4604">MKMCICFGLAYILQIDMYRLIIMNQQIYTHEFIEIRF</sequence>
<dbReference type="AlphaFoldDB" id="J9GZK7"/>
<comment type="caution">
    <text evidence="1">The sequence shown here is derived from an EMBL/GenBank/DDBJ whole genome shotgun (WGS) entry which is preliminary data.</text>
</comment>
<protein>
    <submittedName>
        <fullName evidence="1">Uncharacterized protein</fullName>
    </submittedName>
</protein>
<gene>
    <name evidence="1" type="ORF">EVA_05502</name>
</gene>
<dbReference type="EMBL" id="AMCI01001178">
    <property type="protein sequence ID" value="EJX06390.1"/>
    <property type="molecule type" value="Genomic_DNA"/>
</dbReference>
<name>J9GZK7_9ZZZZ</name>
<reference evidence="1" key="1">
    <citation type="journal article" date="2012" name="PLoS ONE">
        <title>Gene sets for utilization of primary and secondary nutrition supplies in the distal gut of endangered iberian lynx.</title>
        <authorList>
            <person name="Alcaide M."/>
            <person name="Messina E."/>
            <person name="Richter M."/>
            <person name="Bargiela R."/>
            <person name="Peplies J."/>
            <person name="Huws S.A."/>
            <person name="Newbold C.J."/>
            <person name="Golyshin P.N."/>
            <person name="Simon M.A."/>
            <person name="Lopez G."/>
            <person name="Yakimov M.M."/>
            <person name="Ferrer M."/>
        </authorList>
    </citation>
    <scope>NUCLEOTIDE SEQUENCE</scope>
</reference>
<proteinExistence type="predicted"/>
<organism evidence="1">
    <name type="scientific">gut metagenome</name>
    <dbReference type="NCBI Taxonomy" id="749906"/>
    <lineage>
        <taxon>unclassified sequences</taxon>
        <taxon>metagenomes</taxon>
        <taxon>organismal metagenomes</taxon>
    </lineage>
</organism>
<evidence type="ECO:0000313" key="1">
    <source>
        <dbReference type="EMBL" id="EJX06390.1"/>
    </source>
</evidence>
<accession>J9GZK7</accession>